<dbReference type="Pfam" id="PF08386">
    <property type="entry name" value="Abhydrolase_4"/>
    <property type="match status" value="1"/>
</dbReference>
<dbReference type="AlphaFoldDB" id="A0A428RVF5"/>
<evidence type="ECO:0000313" key="2">
    <source>
        <dbReference type="EMBL" id="RSL81481.1"/>
    </source>
</evidence>
<dbReference type="SUPFAM" id="SSF53474">
    <property type="entry name" value="alpha/beta-Hydrolases"/>
    <property type="match status" value="1"/>
</dbReference>
<comment type="caution">
    <text evidence="2">The sequence shown here is derived from an EMBL/GenBank/DDBJ whole genome shotgun (WGS) entry which is preliminary data.</text>
</comment>
<name>A0A428RVF5_9HYPO</name>
<organism evidence="2 3">
    <name type="scientific">Fusarium oligoseptatum</name>
    <dbReference type="NCBI Taxonomy" id="2604345"/>
    <lineage>
        <taxon>Eukaryota</taxon>
        <taxon>Fungi</taxon>
        <taxon>Dikarya</taxon>
        <taxon>Ascomycota</taxon>
        <taxon>Pezizomycotina</taxon>
        <taxon>Sordariomycetes</taxon>
        <taxon>Hypocreomycetidae</taxon>
        <taxon>Hypocreales</taxon>
        <taxon>Nectriaceae</taxon>
        <taxon>Fusarium</taxon>
        <taxon>Fusarium solani species complex</taxon>
    </lineage>
</organism>
<dbReference type="Proteomes" id="UP000287144">
    <property type="component" value="Unassembled WGS sequence"/>
</dbReference>
<protein>
    <recommendedName>
        <fullName evidence="1">Peptidase S33 tripeptidyl aminopeptidase-like C-terminal domain-containing protein</fullName>
    </recommendedName>
</protein>
<accession>A0A428RVF5</accession>
<feature type="domain" description="Peptidase S33 tripeptidyl aminopeptidase-like C-terminal" evidence="1">
    <location>
        <begin position="41"/>
        <end position="114"/>
    </location>
</feature>
<reference evidence="2 3" key="1">
    <citation type="submission" date="2017-06" db="EMBL/GenBank/DDBJ databases">
        <title>Comparative genomic analysis of Ambrosia Fusariam Clade fungi.</title>
        <authorList>
            <person name="Stajich J.E."/>
            <person name="Carrillo J."/>
            <person name="Kijimoto T."/>
            <person name="Eskalen A."/>
            <person name="O'Donnell K."/>
            <person name="Kasson M."/>
        </authorList>
    </citation>
    <scope>NUCLEOTIDE SEQUENCE [LARGE SCALE GENOMIC DNA]</scope>
    <source>
        <strain evidence="2 3">NRRL62579</strain>
    </source>
</reference>
<dbReference type="InterPro" id="IPR029058">
    <property type="entry name" value="AB_hydrolase_fold"/>
</dbReference>
<dbReference type="InterPro" id="IPR013595">
    <property type="entry name" value="Pept_S33_TAP-like_C"/>
</dbReference>
<evidence type="ECO:0000259" key="1">
    <source>
        <dbReference type="Pfam" id="PF08386"/>
    </source>
</evidence>
<dbReference type="EMBL" id="NKCK01000464">
    <property type="protein sequence ID" value="RSL81481.1"/>
    <property type="molecule type" value="Genomic_DNA"/>
</dbReference>
<keyword evidence="3" id="KW-1185">Reference proteome</keyword>
<evidence type="ECO:0000313" key="3">
    <source>
        <dbReference type="Proteomes" id="UP000287144"/>
    </source>
</evidence>
<proteinExistence type="predicted"/>
<sequence>MDFEPIRNEDGVVSTTVREYHAGYVCAVGFQTRELYDGDLNVTTRNPVLIIGNEWDPVTPWPGAFNLSESFVNSVAVKYKAFGHTTVAQNSDCTWNVINKYFMEGEVPPPGSVCELDEYIF</sequence>
<gene>
    <name evidence="2" type="ORF">CEP52_017184</name>
</gene>